<gene>
    <name evidence="2" type="ORF">GCM10023092_22660</name>
</gene>
<dbReference type="Proteomes" id="UP001501410">
    <property type="component" value="Unassembled WGS sequence"/>
</dbReference>
<dbReference type="RefSeq" id="WP_344827047.1">
    <property type="nucleotide sequence ID" value="NZ_BAABEZ010000022.1"/>
</dbReference>
<keyword evidence="3" id="KW-1185">Reference proteome</keyword>
<reference evidence="3" key="1">
    <citation type="journal article" date="2019" name="Int. J. Syst. Evol. Microbiol.">
        <title>The Global Catalogue of Microorganisms (GCM) 10K type strain sequencing project: providing services to taxonomists for standard genome sequencing and annotation.</title>
        <authorList>
            <consortium name="The Broad Institute Genomics Platform"/>
            <consortium name="The Broad Institute Genome Sequencing Center for Infectious Disease"/>
            <person name="Wu L."/>
            <person name="Ma J."/>
        </authorList>
    </citation>
    <scope>NUCLEOTIDE SEQUENCE [LARGE SCALE GENOMIC DNA]</scope>
    <source>
        <strain evidence="3">JCM 31921</strain>
    </source>
</reference>
<feature type="coiled-coil region" evidence="1">
    <location>
        <begin position="25"/>
        <end position="52"/>
    </location>
</feature>
<accession>A0ABP8MVJ5</accession>
<keyword evidence="1" id="KW-0175">Coiled coil</keyword>
<evidence type="ECO:0000313" key="2">
    <source>
        <dbReference type="EMBL" id="GAA4456823.1"/>
    </source>
</evidence>
<comment type="caution">
    <text evidence="2">The sequence shown here is derived from an EMBL/GenBank/DDBJ whole genome shotgun (WGS) entry which is preliminary data.</text>
</comment>
<organism evidence="2 3">
    <name type="scientific">Rurimicrobium arvi</name>
    <dbReference type="NCBI Taxonomy" id="2049916"/>
    <lineage>
        <taxon>Bacteria</taxon>
        <taxon>Pseudomonadati</taxon>
        <taxon>Bacteroidota</taxon>
        <taxon>Chitinophagia</taxon>
        <taxon>Chitinophagales</taxon>
        <taxon>Chitinophagaceae</taxon>
        <taxon>Rurimicrobium</taxon>
    </lineage>
</organism>
<evidence type="ECO:0000256" key="1">
    <source>
        <dbReference type="SAM" id="Coils"/>
    </source>
</evidence>
<name>A0ABP8MVJ5_9BACT</name>
<evidence type="ECO:0000313" key="3">
    <source>
        <dbReference type="Proteomes" id="UP001501410"/>
    </source>
</evidence>
<dbReference type="EMBL" id="BAABEZ010000022">
    <property type="protein sequence ID" value="GAA4456823.1"/>
    <property type="molecule type" value="Genomic_DNA"/>
</dbReference>
<proteinExistence type="predicted"/>
<sequence length="54" mass="6503">MMDENEKMEKMHQIDISGLVGTALEAKIFRELEDIRMRLARLEQELEKLKKERK</sequence>
<protein>
    <submittedName>
        <fullName evidence="2">Uncharacterized protein</fullName>
    </submittedName>
</protein>